<feature type="transmembrane region" description="Helical" evidence="9">
    <location>
        <begin position="120"/>
        <end position="141"/>
    </location>
</feature>
<keyword evidence="3 9" id="KW-1133">Transmembrane helix</keyword>
<sequence>MEQEALPDFGAADRLTACNLTRPSTNCSENSTLNMLAFYDTTPEAVIVPCVFALILIVGVTGNVLLILSFARHKTLTTPHNALVVNLASGDFIFLIVSLPFNSVWYTLPYWPFGLVICKLSHFAESLATAVVIITLSVLSIERCLIVTGKKLWRQQKRGPILLTVTIWALSAAVSLPNLLSSNLEHLRRVNKDPICDLYDTNWGAVYPKIHVVCRFILLFCLPLLVIATAYTIIAVHLLLRAFPLSDRRATSQKIKTKPEPKCLAKKDSTAKTNSENCKPTLPAGSKVSQSAEGTSKEPTDAKENLILKSKSPAKTADKVSLSTKSSKDSTDTQQTPVLNNSFCYTGPIPSTEIQPFQRKPSSKADSSSNETPAQARPLSDSPATRSLQETTPLNPGVRLEPSKLSHPVPTRQETMVTKRRRLALTVLMLILAFAVCWTPRHVYFLWYHLHPGGTFDYFWHIFKMIGFCLSFSNSAVNPVVFYVLDSKYRSFVHKALCAVCMKRCGRPRGPQTEALITMGERDYNATIALTDMASNENVTHL</sequence>
<dbReference type="PANTHER" id="PTHR45695:SF26">
    <property type="entry name" value="NEUROPEPTIDE CCHAMIDE-1 RECEPTOR"/>
    <property type="match status" value="1"/>
</dbReference>
<dbReference type="SUPFAM" id="SSF81321">
    <property type="entry name" value="Family A G protein-coupled receptor-like"/>
    <property type="match status" value="1"/>
</dbReference>
<dbReference type="Proteomes" id="UP001497497">
    <property type="component" value="Unassembled WGS sequence"/>
</dbReference>
<evidence type="ECO:0000259" key="10">
    <source>
        <dbReference type="PROSITE" id="PS50262"/>
    </source>
</evidence>
<organism evidence="11 12">
    <name type="scientific">Lymnaea stagnalis</name>
    <name type="common">Great pond snail</name>
    <name type="synonym">Helix stagnalis</name>
    <dbReference type="NCBI Taxonomy" id="6523"/>
    <lineage>
        <taxon>Eukaryota</taxon>
        <taxon>Metazoa</taxon>
        <taxon>Spiralia</taxon>
        <taxon>Lophotrochozoa</taxon>
        <taxon>Mollusca</taxon>
        <taxon>Gastropoda</taxon>
        <taxon>Heterobranchia</taxon>
        <taxon>Euthyneura</taxon>
        <taxon>Panpulmonata</taxon>
        <taxon>Hygrophila</taxon>
        <taxon>Lymnaeoidea</taxon>
        <taxon>Lymnaeidae</taxon>
        <taxon>Lymnaea</taxon>
    </lineage>
</organism>
<protein>
    <recommendedName>
        <fullName evidence="10">G-protein coupled receptors family 1 profile domain-containing protein</fullName>
    </recommendedName>
</protein>
<name>A0AAV2IEY8_LYMST</name>
<feature type="transmembrane region" description="Helical" evidence="9">
    <location>
        <begin position="216"/>
        <end position="240"/>
    </location>
</feature>
<feature type="region of interest" description="Disordered" evidence="8">
    <location>
        <begin position="251"/>
        <end position="413"/>
    </location>
</feature>
<feature type="compositionally biased region" description="Polar residues" evidence="8">
    <location>
        <begin position="382"/>
        <end position="394"/>
    </location>
</feature>
<feature type="compositionally biased region" description="Basic and acidic residues" evidence="8">
    <location>
        <begin position="295"/>
        <end position="306"/>
    </location>
</feature>
<dbReference type="GO" id="GO:0008188">
    <property type="term" value="F:neuropeptide receptor activity"/>
    <property type="evidence" value="ECO:0007669"/>
    <property type="project" value="TreeGrafter"/>
</dbReference>
<evidence type="ECO:0000256" key="7">
    <source>
        <dbReference type="ARBA" id="ARBA00023224"/>
    </source>
</evidence>
<feature type="transmembrane region" description="Helical" evidence="9">
    <location>
        <begin position="46"/>
        <end position="71"/>
    </location>
</feature>
<dbReference type="PRINTS" id="PR00237">
    <property type="entry name" value="GPCRRHODOPSN"/>
</dbReference>
<reference evidence="11 12" key="1">
    <citation type="submission" date="2024-04" db="EMBL/GenBank/DDBJ databases">
        <authorList>
            <consortium name="Genoscope - CEA"/>
            <person name="William W."/>
        </authorList>
    </citation>
    <scope>NUCLEOTIDE SEQUENCE [LARGE SCALE GENOMIC DNA]</scope>
</reference>
<feature type="transmembrane region" description="Helical" evidence="9">
    <location>
        <begin position="161"/>
        <end position="180"/>
    </location>
</feature>
<keyword evidence="7" id="KW-0807">Transducer</keyword>
<dbReference type="InterPro" id="IPR017452">
    <property type="entry name" value="GPCR_Rhodpsn_7TM"/>
</dbReference>
<keyword evidence="12" id="KW-1185">Reference proteome</keyword>
<keyword evidence="6" id="KW-0675">Receptor</keyword>
<comment type="caution">
    <text evidence="11">The sequence shown here is derived from an EMBL/GenBank/DDBJ whole genome shotgun (WGS) entry which is preliminary data.</text>
</comment>
<comment type="subcellular location">
    <subcellularLocation>
        <location evidence="1">Membrane</location>
        <topology evidence="1">Multi-pass membrane protein</topology>
    </subcellularLocation>
</comment>
<dbReference type="Gene3D" id="1.20.1070.10">
    <property type="entry name" value="Rhodopsin 7-helix transmembrane proteins"/>
    <property type="match status" value="2"/>
</dbReference>
<evidence type="ECO:0000256" key="8">
    <source>
        <dbReference type="SAM" id="MobiDB-lite"/>
    </source>
</evidence>
<feature type="transmembrane region" description="Helical" evidence="9">
    <location>
        <begin position="423"/>
        <end position="447"/>
    </location>
</feature>
<feature type="domain" description="G-protein coupled receptors family 1 profile" evidence="10">
    <location>
        <begin position="62"/>
        <end position="482"/>
    </location>
</feature>
<feature type="transmembrane region" description="Helical" evidence="9">
    <location>
        <begin position="83"/>
        <end position="108"/>
    </location>
</feature>
<proteinExistence type="predicted"/>
<dbReference type="AlphaFoldDB" id="A0AAV2IEY8"/>
<keyword evidence="5 9" id="KW-0472">Membrane</keyword>
<evidence type="ECO:0000256" key="9">
    <source>
        <dbReference type="SAM" id="Phobius"/>
    </source>
</evidence>
<accession>A0AAV2IEY8</accession>
<evidence type="ECO:0000256" key="6">
    <source>
        <dbReference type="ARBA" id="ARBA00023170"/>
    </source>
</evidence>
<dbReference type="EMBL" id="CAXITT010000711">
    <property type="protein sequence ID" value="CAL1545472.1"/>
    <property type="molecule type" value="Genomic_DNA"/>
</dbReference>
<dbReference type="PROSITE" id="PS50262">
    <property type="entry name" value="G_PROTEIN_RECEP_F1_2"/>
    <property type="match status" value="1"/>
</dbReference>
<evidence type="ECO:0000313" key="11">
    <source>
        <dbReference type="EMBL" id="CAL1545472.1"/>
    </source>
</evidence>
<dbReference type="InterPro" id="IPR000276">
    <property type="entry name" value="GPCR_Rhodpsn"/>
</dbReference>
<feature type="compositionally biased region" description="Basic and acidic residues" evidence="8">
    <location>
        <begin position="257"/>
        <end position="270"/>
    </location>
</feature>
<evidence type="ECO:0000256" key="5">
    <source>
        <dbReference type="ARBA" id="ARBA00023136"/>
    </source>
</evidence>
<keyword evidence="2 9" id="KW-0812">Transmembrane</keyword>
<keyword evidence="4" id="KW-0297">G-protein coupled receptor</keyword>
<evidence type="ECO:0000256" key="1">
    <source>
        <dbReference type="ARBA" id="ARBA00004141"/>
    </source>
</evidence>
<gene>
    <name evidence="11" type="ORF">GSLYS_00018955001</name>
</gene>
<dbReference type="PANTHER" id="PTHR45695">
    <property type="entry name" value="LEUCOKININ RECEPTOR-RELATED"/>
    <property type="match status" value="1"/>
</dbReference>
<evidence type="ECO:0000313" key="12">
    <source>
        <dbReference type="Proteomes" id="UP001497497"/>
    </source>
</evidence>
<dbReference type="Pfam" id="PF00001">
    <property type="entry name" value="7tm_1"/>
    <property type="match status" value="1"/>
</dbReference>
<evidence type="ECO:0000256" key="4">
    <source>
        <dbReference type="ARBA" id="ARBA00023040"/>
    </source>
</evidence>
<evidence type="ECO:0000256" key="2">
    <source>
        <dbReference type="ARBA" id="ARBA00022692"/>
    </source>
</evidence>
<evidence type="ECO:0000256" key="3">
    <source>
        <dbReference type="ARBA" id="ARBA00022989"/>
    </source>
</evidence>
<dbReference type="GO" id="GO:0005886">
    <property type="term" value="C:plasma membrane"/>
    <property type="evidence" value="ECO:0007669"/>
    <property type="project" value="TreeGrafter"/>
</dbReference>
<feature type="compositionally biased region" description="Polar residues" evidence="8">
    <location>
        <begin position="364"/>
        <end position="373"/>
    </location>
</feature>
<feature type="transmembrane region" description="Helical" evidence="9">
    <location>
        <begin position="459"/>
        <end position="485"/>
    </location>
</feature>